<dbReference type="InterPro" id="IPR002048">
    <property type="entry name" value="EF_hand_dom"/>
</dbReference>
<dbReference type="Pfam" id="PF02893">
    <property type="entry name" value="GRAM"/>
    <property type="match status" value="2"/>
</dbReference>
<dbReference type="CDD" id="cd00051">
    <property type="entry name" value="EFh"/>
    <property type="match status" value="1"/>
</dbReference>
<dbReference type="SUPFAM" id="SSF47923">
    <property type="entry name" value="Ypt/Rab-GAP domain of gyp1p"/>
    <property type="match status" value="2"/>
</dbReference>
<accession>A0A9P6REZ2</accession>
<reference evidence="6" key="1">
    <citation type="journal article" date="2020" name="Fungal Divers.">
        <title>Resolving the Mortierellaceae phylogeny through synthesis of multi-gene phylogenetics and phylogenomics.</title>
        <authorList>
            <person name="Vandepol N."/>
            <person name="Liber J."/>
            <person name="Desiro A."/>
            <person name="Na H."/>
            <person name="Kennedy M."/>
            <person name="Barry K."/>
            <person name="Grigoriev I.V."/>
            <person name="Miller A.N."/>
            <person name="O'Donnell K."/>
            <person name="Stajich J.E."/>
            <person name="Bonito G."/>
        </authorList>
    </citation>
    <scope>NUCLEOTIDE SEQUENCE</scope>
    <source>
        <strain evidence="6">NVP60</strain>
    </source>
</reference>
<dbReference type="Pfam" id="PF00566">
    <property type="entry name" value="RabGAP-TBC"/>
    <property type="match status" value="1"/>
</dbReference>
<gene>
    <name evidence="6" type="ORF">BGZ97_003143</name>
</gene>
<dbReference type="PROSITE" id="PS50222">
    <property type="entry name" value="EF_HAND_2"/>
    <property type="match status" value="2"/>
</dbReference>
<dbReference type="FunFam" id="1.10.8.270:FF:000002">
    <property type="entry name" value="TBC1 domain family member 9B"/>
    <property type="match status" value="1"/>
</dbReference>
<protein>
    <recommendedName>
        <fullName evidence="8">TBC-domain-containing protein</fullName>
    </recommendedName>
</protein>
<dbReference type="PROSITE" id="PS00018">
    <property type="entry name" value="EF_HAND_1"/>
    <property type="match status" value="2"/>
</dbReference>
<evidence type="ECO:0000259" key="4">
    <source>
        <dbReference type="PROSITE" id="PS50086"/>
    </source>
</evidence>
<feature type="region of interest" description="Disordered" evidence="3">
    <location>
        <begin position="1030"/>
        <end position="1069"/>
    </location>
</feature>
<dbReference type="Gene3D" id="2.30.29.30">
    <property type="entry name" value="Pleckstrin-homology domain (PH domain)/Phosphotyrosine-binding domain (PTB)"/>
    <property type="match status" value="2"/>
</dbReference>
<feature type="domain" description="EF-hand" evidence="5">
    <location>
        <begin position="898"/>
        <end position="933"/>
    </location>
</feature>
<dbReference type="InterPro" id="IPR018247">
    <property type="entry name" value="EF_Hand_1_Ca_BS"/>
</dbReference>
<feature type="region of interest" description="Disordered" evidence="3">
    <location>
        <begin position="865"/>
        <end position="893"/>
    </location>
</feature>
<feature type="compositionally biased region" description="Acidic residues" evidence="3">
    <location>
        <begin position="1218"/>
        <end position="1242"/>
    </location>
</feature>
<dbReference type="SMART" id="SM00568">
    <property type="entry name" value="GRAM"/>
    <property type="match status" value="2"/>
</dbReference>
<dbReference type="GO" id="GO:0031267">
    <property type="term" value="F:small GTPase binding"/>
    <property type="evidence" value="ECO:0007669"/>
    <property type="project" value="TreeGrafter"/>
</dbReference>
<dbReference type="Gene3D" id="1.10.8.270">
    <property type="entry name" value="putative rabgap domain of human tbc1 domain family member 14 like domains"/>
    <property type="match status" value="1"/>
</dbReference>
<feature type="compositionally biased region" description="Polar residues" evidence="3">
    <location>
        <begin position="1051"/>
        <end position="1061"/>
    </location>
</feature>
<feature type="region of interest" description="Disordered" evidence="3">
    <location>
        <begin position="1003"/>
        <end position="1022"/>
    </location>
</feature>
<evidence type="ECO:0000313" key="7">
    <source>
        <dbReference type="Proteomes" id="UP000823405"/>
    </source>
</evidence>
<dbReference type="InterPro" id="IPR050302">
    <property type="entry name" value="Rab_GAP_TBC_domain"/>
</dbReference>
<feature type="compositionally biased region" description="Acidic residues" evidence="3">
    <location>
        <begin position="1201"/>
        <end position="1210"/>
    </location>
</feature>
<dbReference type="PROSITE" id="PS50086">
    <property type="entry name" value="TBC_RABGAP"/>
    <property type="match status" value="1"/>
</dbReference>
<dbReference type="InterPro" id="IPR011993">
    <property type="entry name" value="PH-like_dom_sf"/>
</dbReference>
<organism evidence="6 7">
    <name type="scientific">Linnemannia gamsii</name>
    <dbReference type="NCBI Taxonomy" id="64522"/>
    <lineage>
        <taxon>Eukaryota</taxon>
        <taxon>Fungi</taxon>
        <taxon>Fungi incertae sedis</taxon>
        <taxon>Mucoromycota</taxon>
        <taxon>Mortierellomycotina</taxon>
        <taxon>Mortierellomycetes</taxon>
        <taxon>Mortierellales</taxon>
        <taxon>Mortierellaceae</taxon>
        <taxon>Linnemannia</taxon>
    </lineage>
</organism>
<dbReference type="FunFam" id="1.10.472.80:FF:000051">
    <property type="entry name" value="Probable MDR1-Mac1p interacting protein"/>
    <property type="match status" value="1"/>
</dbReference>
<evidence type="ECO:0000256" key="3">
    <source>
        <dbReference type="SAM" id="MobiDB-lite"/>
    </source>
</evidence>
<dbReference type="AlphaFoldDB" id="A0A9P6REZ2"/>
<dbReference type="GO" id="GO:0005509">
    <property type="term" value="F:calcium ion binding"/>
    <property type="evidence" value="ECO:0007669"/>
    <property type="project" value="InterPro"/>
</dbReference>
<keyword evidence="2" id="KW-0106">Calcium</keyword>
<feature type="region of interest" description="Disordered" evidence="3">
    <location>
        <begin position="1185"/>
        <end position="1277"/>
    </location>
</feature>
<evidence type="ECO:0008006" key="8">
    <source>
        <dbReference type="Google" id="ProtNLM"/>
    </source>
</evidence>
<evidence type="ECO:0000259" key="5">
    <source>
        <dbReference type="PROSITE" id="PS50222"/>
    </source>
</evidence>
<feature type="domain" description="EF-hand" evidence="5">
    <location>
        <begin position="934"/>
        <end position="969"/>
    </location>
</feature>
<dbReference type="InterPro" id="IPR004182">
    <property type="entry name" value="GRAM"/>
</dbReference>
<feature type="compositionally biased region" description="Acidic residues" evidence="3">
    <location>
        <begin position="1005"/>
        <end position="1017"/>
    </location>
</feature>
<dbReference type="SMART" id="SM00054">
    <property type="entry name" value="EFh"/>
    <property type="match status" value="2"/>
</dbReference>
<dbReference type="EMBL" id="JAAAIN010000173">
    <property type="protein sequence ID" value="KAG0318911.1"/>
    <property type="molecule type" value="Genomic_DNA"/>
</dbReference>
<evidence type="ECO:0000313" key="6">
    <source>
        <dbReference type="EMBL" id="KAG0318911.1"/>
    </source>
</evidence>
<dbReference type="InterPro" id="IPR035969">
    <property type="entry name" value="Rab-GAP_TBC_sf"/>
</dbReference>
<dbReference type="PANTHER" id="PTHR47219">
    <property type="entry name" value="RAB GTPASE-ACTIVATING PROTEIN 1-LIKE"/>
    <property type="match status" value="1"/>
</dbReference>
<dbReference type="SMART" id="SM00164">
    <property type="entry name" value="TBC"/>
    <property type="match status" value="1"/>
</dbReference>
<dbReference type="Gene3D" id="1.10.472.80">
    <property type="entry name" value="Ypt/Rab-GAP domain of gyp1p, domain 3"/>
    <property type="match status" value="1"/>
</dbReference>
<dbReference type="OrthoDB" id="17687at2759"/>
<keyword evidence="1" id="KW-0343">GTPase activation</keyword>
<dbReference type="GO" id="GO:0005096">
    <property type="term" value="F:GTPase activator activity"/>
    <property type="evidence" value="ECO:0007669"/>
    <property type="project" value="UniProtKB-KW"/>
</dbReference>
<comment type="caution">
    <text evidence="6">The sequence shown here is derived from an EMBL/GenBank/DDBJ whole genome shotgun (WGS) entry which is preliminary data.</text>
</comment>
<dbReference type="Proteomes" id="UP000823405">
    <property type="component" value="Unassembled WGS sequence"/>
</dbReference>
<evidence type="ECO:0000256" key="1">
    <source>
        <dbReference type="ARBA" id="ARBA00022468"/>
    </source>
</evidence>
<feature type="compositionally biased region" description="Basic and acidic residues" evidence="3">
    <location>
        <begin position="1030"/>
        <end position="1043"/>
    </location>
</feature>
<feature type="domain" description="Rab-GAP TBC" evidence="4">
    <location>
        <begin position="509"/>
        <end position="697"/>
    </location>
</feature>
<dbReference type="PANTHER" id="PTHR47219:SF20">
    <property type="entry name" value="TBC1 DOMAIN FAMILY MEMBER 2B"/>
    <property type="match status" value="1"/>
</dbReference>
<dbReference type="Gene3D" id="1.10.238.10">
    <property type="entry name" value="EF-hand"/>
    <property type="match status" value="1"/>
</dbReference>
<feature type="compositionally biased region" description="Low complexity" evidence="3">
    <location>
        <begin position="1139"/>
        <end position="1159"/>
    </location>
</feature>
<dbReference type="InterPro" id="IPR000195">
    <property type="entry name" value="Rab-GAP-TBC_dom"/>
</dbReference>
<sequence length="1277" mass="143931">MAAHLKPPHHVFILPTPCDQYNPLFDTVQSTENFVLQRTKASKSQFLNSFLGTIQNVFDTKQAPFRILFRRQLNAQALMIAEAEAQKNIDHAWTWIQDNFVLGLQVLDDAQEKEEWVLTKIRSLVTRADKGTDDITSDEKVRSASRAFRQTFNVLPSERLVSYYSCSFHGKMMNQGWMYISENYLCFYSFMLGMETKIFLELKDIGDLQKEKSKRGVFADAIRVVMKDGREYFFSNLFHRDETYDILVQLTTLTMERLLRNTALEHAPGQSNGDDSESVKDVFSVDVDSLDGNESPYSPAPTTRPLRLGLEEQKRDNQFQLRFNLPTSEHLMEESSATMVHGDKTDMFHGRIYMSESFLCFICTEANPCVLALPLFTIRRVERMNSRSAMYALNILTWHQMRLVFRLNGPRTQCEKFCSTLKTNLKLQVRAMRSLKPFLATCFSEALLADRPDVAEKDSGLGWTFEFPGDPKKLKNKSKTKLWLQYFKDNGRNLTMNKAATFPKLIRVGLPNKLRGEVWEACSGSLYLRAMNPGEYAKLLKDNEGKMSLSLEEIEKDLNRSLPEYEAYQANQGINRLRNVLSAYAWKNPDLGYCQAMNIVTSAILIYQSEEQAFWTLNVLCDRLLPGYYSTSMYGALLDQTILEHLLEKTMPILSKHLKKVDVQLSVACLPWFLSLFINSMPLVYAFRVLDCFFFEGPKVLFQISLAIMKVNGDELLASKDDGAFMDVLKKYFSTLDESAFPNSTNPKARALTKFNELMLVAYKEFESVTAEMVAELRRNHQLKVVHNIGSFTKRSQLRNIAPGKFSKDEMSVIYDRFYSALFYGRSQSGRGSSKQGEARALDANTFVSFLGSIAHWAQVEDDQMEGDEVQPINGSPQHRRRGSTSTTSTARERRRVVGKHFISRLFDRFDDNGSGILSLQEVTTGLGDIIHGDMMSRMQLFFDMHDLNKDGTLNRDEILGMSESLLFIYRYDDGDVYLPAISNFIRNAFEFAEKVEPVKKEEFVVEDDDDEDDDEDGKATKVTKDIKDTKDTTDTKETKDNELGAEASPKANSTSTTPQPQEEPEIQMSLPSFRMVVLADETLERFFDSGFSGSFKLLEPLDRQRGLFAREVFDSLLSEGRKLAGSIAGGIQSRSRPQHAPSTSSSSSSSLPADASKSTASISEKEDTDVVVVPLASVATAAAAATVATVAADKKRKDSDDEGEDDDLEEISRVDADADGDNDVEDEDEDDEDGDGDDLLDEVEKFLTEFDLEGGSSGKKDLGLTSAAGAADPASP</sequence>
<evidence type="ECO:0000256" key="2">
    <source>
        <dbReference type="ARBA" id="ARBA00022837"/>
    </source>
</evidence>
<dbReference type="SUPFAM" id="SSF47473">
    <property type="entry name" value="EF-hand"/>
    <property type="match status" value="1"/>
</dbReference>
<dbReference type="InterPro" id="IPR011992">
    <property type="entry name" value="EF-hand-dom_pair"/>
</dbReference>
<proteinExistence type="predicted"/>
<name>A0A9P6REZ2_9FUNG</name>
<feature type="region of interest" description="Disordered" evidence="3">
    <location>
        <begin position="1128"/>
        <end position="1168"/>
    </location>
</feature>
<keyword evidence="7" id="KW-1185">Reference proteome</keyword>